<organism evidence="1">
    <name type="scientific">Arundo donax</name>
    <name type="common">Giant reed</name>
    <name type="synonym">Donax arundinaceus</name>
    <dbReference type="NCBI Taxonomy" id="35708"/>
    <lineage>
        <taxon>Eukaryota</taxon>
        <taxon>Viridiplantae</taxon>
        <taxon>Streptophyta</taxon>
        <taxon>Embryophyta</taxon>
        <taxon>Tracheophyta</taxon>
        <taxon>Spermatophyta</taxon>
        <taxon>Magnoliopsida</taxon>
        <taxon>Liliopsida</taxon>
        <taxon>Poales</taxon>
        <taxon>Poaceae</taxon>
        <taxon>PACMAD clade</taxon>
        <taxon>Arundinoideae</taxon>
        <taxon>Arundineae</taxon>
        <taxon>Arundo</taxon>
    </lineage>
</organism>
<dbReference type="AlphaFoldDB" id="A0A0A9HE50"/>
<protein>
    <submittedName>
        <fullName evidence="1">Uncharacterized protein</fullName>
    </submittedName>
</protein>
<accession>A0A0A9HE50</accession>
<evidence type="ECO:0000313" key="1">
    <source>
        <dbReference type="EMBL" id="JAE31173.1"/>
    </source>
</evidence>
<name>A0A0A9HE50_ARUDO</name>
<reference evidence="1" key="2">
    <citation type="journal article" date="2015" name="Data Brief">
        <title>Shoot transcriptome of the giant reed, Arundo donax.</title>
        <authorList>
            <person name="Barrero R.A."/>
            <person name="Guerrero F.D."/>
            <person name="Moolhuijzen P."/>
            <person name="Goolsby J.A."/>
            <person name="Tidwell J."/>
            <person name="Bellgard S.E."/>
            <person name="Bellgard M.I."/>
        </authorList>
    </citation>
    <scope>NUCLEOTIDE SEQUENCE</scope>
    <source>
        <tissue evidence="1">Shoot tissue taken approximately 20 cm above the soil surface</tissue>
    </source>
</reference>
<sequence length="44" mass="4988">MAKYRCQDITKSTHVYICGALSYPTNAITNVIDLLYHLISRNVS</sequence>
<dbReference type="EMBL" id="GBRH01166723">
    <property type="protein sequence ID" value="JAE31173.1"/>
    <property type="molecule type" value="Transcribed_RNA"/>
</dbReference>
<proteinExistence type="predicted"/>
<reference evidence="1" key="1">
    <citation type="submission" date="2014-09" db="EMBL/GenBank/DDBJ databases">
        <authorList>
            <person name="Magalhaes I.L.F."/>
            <person name="Oliveira U."/>
            <person name="Santos F.R."/>
            <person name="Vidigal T.H.D.A."/>
            <person name="Brescovit A.D."/>
            <person name="Santos A.J."/>
        </authorList>
    </citation>
    <scope>NUCLEOTIDE SEQUENCE</scope>
    <source>
        <tissue evidence="1">Shoot tissue taken approximately 20 cm above the soil surface</tissue>
    </source>
</reference>